<dbReference type="PaxDb" id="3708-A0A078HX47"/>
<protein>
    <submittedName>
        <fullName evidence="1">BnaA01g05310D protein</fullName>
    </submittedName>
</protein>
<dbReference type="EMBL" id="LK032511">
    <property type="protein sequence ID" value="CDY41959.1"/>
    <property type="molecule type" value="Genomic_DNA"/>
</dbReference>
<organism evidence="1 2">
    <name type="scientific">Brassica napus</name>
    <name type="common">Rape</name>
    <dbReference type="NCBI Taxonomy" id="3708"/>
    <lineage>
        <taxon>Eukaryota</taxon>
        <taxon>Viridiplantae</taxon>
        <taxon>Streptophyta</taxon>
        <taxon>Embryophyta</taxon>
        <taxon>Tracheophyta</taxon>
        <taxon>Spermatophyta</taxon>
        <taxon>Magnoliopsida</taxon>
        <taxon>eudicotyledons</taxon>
        <taxon>Gunneridae</taxon>
        <taxon>Pentapetalae</taxon>
        <taxon>rosids</taxon>
        <taxon>malvids</taxon>
        <taxon>Brassicales</taxon>
        <taxon>Brassicaceae</taxon>
        <taxon>Brassiceae</taxon>
        <taxon>Brassica</taxon>
    </lineage>
</organism>
<sequence length="36" mass="4001">MSKTVFEPMLHGNGSGYAGSYKNVVRRLIFNISTQP</sequence>
<reference evidence="1 2" key="1">
    <citation type="journal article" date="2014" name="Science">
        <title>Plant genetics. Early allopolyploid evolution in the post-Neolithic Brassica napus oilseed genome.</title>
        <authorList>
            <person name="Chalhoub B."/>
            <person name="Denoeud F."/>
            <person name="Liu S."/>
            <person name="Parkin I.A."/>
            <person name="Tang H."/>
            <person name="Wang X."/>
            <person name="Chiquet J."/>
            <person name="Belcram H."/>
            <person name="Tong C."/>
            <person name="Samans B."/>
            <person name="Correa M."/>
            <person name="Da Silva C."/>
            <person name="Just J."/>
            <person name="Falentin C."/>
            <person name="Koh C.S."/>
            <person name="Le Clainche I."/>
            <person name="Bernard M."/>
            <person name="Bento P."/>
            <person name="Noel B."/>
            <person name="Labadie K."/>
            <person name="Alberti A."/>
            <person name="Charles M."/>
            <person name="Arnaud D."/>
            <person name="Guo H."/>
            <person name="Daviaud C."/>
            <person name="Alamery S."/>
            <person name="Jabbari K."/>
            <person name="Zhao M."/>
            <person name="Edger P.P."/>
            <person name="Chelaifa H."/>
            <person name="Tack D."/>
            <person name="Lassalle G."/>
            <person name="Mestiri I."/>
            <person name="Schnel N."/>
            <person name="Le Paslier M.C."/>
            <person name="Fan G."/>
            <person name="Renault V."/>
            <person name="Bayer P.E."/>
            <person name="Golicz A.A."/>
            <person name="Manoli S."/>
            <person name="Lee T.H."/>
            <person name="Thi V.H."/>
            <person name="Chalabi S."/>
            <person name="Hu Q."/>
            <person name="Fan C."/>
            <person name="Tollenaere R."/>
            <person name="Lu Y."/>
            <person name="Battail C."/>
            <person name="Shen J."/>
            <person name="Sidebottom C.H."/>
            <person name="Wang X."/>
            <person name="Canaguier A."/>
            <person name="Chauveau A."/>
            <person name="Berard A."/>
            <person name="Deniot G."/>
            <person name="Guan M."/>
            <person name="Liu Z."/>
            <person name="Sun F."/>
            <person name="Lim Y.P."/>
            <person name="Lyons E."/>
            <person name="Town C.D."/>
            <person name="Bancroft I."/>
            <person name="Wang X."/>
            <person name="Meng J."/>
            <person name="Ma J."/>
            <person name="Pires J.C."/>
            <person name="King G.J."/>
            <person name="Brunel D."/>
            <person name="Delourme R."/>
            <person name="Renard M."/>
            <person name="Aury J.M."/>
            <person name="Adams K.L."/>
            <person name="Batley J."/>
            <person name="Snowdon R.J."/>
            <person name="Tost J."/>
            <person name="Edwards D."/>
            <person name="Zhou Y."/>
            <person name="Hua W."/>
            <person name="Sharpe A.G."/>
            <person name="Paterson A.H."/>
            <person name="Guan C."/>
            <person name="Wincker P."/>
        </authorList>
    </citation>
    <scope>NUCLEOTIDE SEQUENCE [LARGE SCALE GENOMIC DNA]</scope>
    <source>
        <strain evidence="2">cv. Darmor-bzh</strain>
    </source>
</reference>
<dbReference type="Proteomes" id="UP000028999">
    <property type="component" value="Unassembled WGS sequence"/>
</dbReference>
<gene>
    <name evidence="1" type="primary">BnaA01g05310D</name>
    <name evidence="1" type="ORF">GSBRNA2T00073950001</name>
</gene>
<accession>A0A078HX47</accession>
<evidence type="ECO:0000313" key="1">
    <source>
        <dbReference type="EMBL" id="CDY41959.1"/>
    </source>
</evidence>
<name>A0A078HX47_BRANA</name>
<keyword evidence="2" id="KW-1185">Reference proteome</keyword>
<dbReference type="AlphaFoldDB" id="A0A078HX47"/>
<dbReference type="Gramene" id="CDY41959">
    <property type="protein sequence ID" value="CDY41959"/>
    <property type="gene ID" value="GSBRNA2T00073950001"/>
</dbReference>
<proteinExistence type="predicted"/>
<evidence type="ECO:0000313" key="2">
    <source>
        <dbReference type="Proteomes" id="UP000028999"/>
    </source>
</evidence>